<dbReference type="eggNOG" id="ENOG502RZ2E">
    <property type="taxonomic scope" value="Eukaryota"/>
</dbReference>
<evidence type="ECO:0000256" key="6">
    <source>
        <dbReference type="SAM" id="MobiDB-lite"/>
    </source>
</evidence>
<dbReference type="Pfam" id="PF01753">
    <property type="entry name" value="zf-MYND"/>
    <property type="match status" value="1"/>
</dbReference>
<dbReference type="GO" id="GO:0008270">
    <property type="term" value="F:zinc ion binding"/>
    <property type="evidence" value="ECO:0007669"/>
    <property type="project" value="UniProtKB-KW"/>
</dbReference>
<feature type="region of interest" description="Disordered" evidence="6">
    <location>
        <begin position="1"/>
        <end position="22"/>
    </location>
</feature>
<comment type="caution">
    <text evidence="8">The sequence shown here is derived from an EMBL/GenBank/DDBJ whole genome shotgun (WGS) entry which is preliminary data.</text>
</comment>
<dbReference type="PROSITE" id="PS50865">
    <property type="entry name" value="ZF_MYND_2"/>
    <property type="match status" value="1"/>
</dbReference>
<dbReference type="Gene3D" id="1.25.40.10">
    <property type="entry name" value="Tetratricopeptide repeat domain"/>
    <property type="match status" value="1"/>
</dbReference>
<dbReference type="Proteomes" id="UP000266841">
    <property type="component" value="Unassembled WGS sequence"/>
</dbReference>
<name>K0SJJ0_THAOC</name>
<evidence type="ECO:0000313" key="8">
    <source>
        <dbReference type="EMBL" id="EJK65109.1"/>
    </source>
</evidence>
<dbReference type="InterPro" id="IPR050767">
    <property type="entry name" value="Sel1_AlgK"/>
</dbReference>
<keyword evidence="1" id="KW-0479">Metal-binding</keyword>
<proteinExistence type="inferred from homology"/>
<organism evidence="8 9">
    <name type="scientific">Thalassiosira oceanica</name>
    <name type="common">Marine diatom</name>
    <dbReference type="NCBI Taxonomy" id="159749"/>
    <lineage>
        <taxon>Eukaryota</taxon>
        <taxon>Sar</taxon>
        <taxon>Stramenopiles</taxon>
        <taxon>Ochrophyta</taxon>
        <taxon>Bacillariophyta</taxon>
        <taxon>Coscinodiscophyceae</taxon>
        <taxon>Thalassiosirophycidae</taxon>
        <taxon>Thalassiosirales</taxon>
        <taxon>Thalassiosiraceae</taxon>
        <taxon>Thalassiosira</taxon>
    </lineage>
</organism>
<evidence type="ECO:0000256" key="4">
    <source>
        <dbReference type="ARBA" id="ARBA00038101"/>
    </source>
</evidence>
<dbReference type="PANTHER" id="PTHR11102">
    <property type="entry name" value="SEL-1-LIKE PROTEIN"/>
    <property type="match status" value="1"/>
</dbReference>
<dbReference type="SUPFAM" id="SSF81901">
    <property type="entry name" value="HCP-like"/>
    <property type="match status" value="1"/>
</dbReference>
<evidence type="ECO:0000256" key="5">
    <source>
        <dbReference type="PROSITE-ProRule" id="PRU00134"/>
    </source>
</evidence>
<evidence type="ECO:0000256" key="2">
    <source>
        <dbReference type="ARBA" id="ARBA00022771"/>
    </source>
</evidence>
<gene>
    <name evidence="8" type="ORF">THAOC_14083</name>
</gene>
<keyword evidence="3" id="KW-0862">Zinc</keyword>
<evidence type="ECO:0000256" key="1">
    <source>
        <dbReference type="ARBA" id="ARBA00022723"/>
    </source>
</evidence>
<dbReference type="Pfam" id="PF08238">
    <property type="entry name" value="Sel1"/>
    <property type="match status" value="2"/>
</dbReference>
<reference evidence="8 9" key="1">
    <citation type="journal article" date="2012" name="Genome Biol.">
        <title>Genome and low-iron response of an oceanic diatom adapted to chronic iron limitation.</title>
        <authorList>
            <person name="Lommer M."/>
            <person name="Specht M."/>
            <person name="Roy A.S."/>
            <person name="Kraemer L."/>
            <person name="Andreson R."/>
            <person name="Gutowska M.A."/>
            <person name="Wolf J."/>
            <person name="Bergner S.V."/>
            <person name="Schilhabel M.B."/>
            <person name="Klostermeier U.C."/>
            <person name="Beiko R.G."/>
            <person name="Rosenstiel P."/>
            <person name="Hippler M."/>
            <person name="Laroche J."/>
        </authorList>
    </citation>
    <scope>NUCLEOTIDE SEQUENCE [LARGE SCALE GENOMIC DNA]</scope>
    <source>
        <strain evidence="8 9">CCMP1005</strain>
    </source>
</reference>
<dbReference type="SUPFAM" id="SSF144232">
    <property type="entry name" value="HIT/MYND zinc finger-like"/>
    <property type="match status" value="1"/>
</dbReference>
<feature type="domain" description="MYND-type" evidence="7">
    <location>
        <begin position="144"/>
        <end position="185"/>
    </location>
</feature>
<dbReference type="InterPro" id="IPR006597">
    <property type="entry name" value="Sel1-like"/>
</dbReference>
<accession>K0SJJ0</accession>
<dbReference type="SMART" id="SM00671">
    <property type="entry name" value="SEL1"/>
    <property type="match status" value="2"/>
</dbReference>
<dbReference type="PANTHER" id="PTHR11102:SF160">
    <property type="entry name" value="ERAD-ASSOCIATED E3 UBIQUITIN-PROTEIN LIGASE COMPONENT HRD3"/>
    <property type="match status" value="1"/>
</dbReference>
<dbReference type="PROSITE" id="PS01360">
    <property type="entry name" value="ZF_MYND_1"/>
    <property type="match status" value="1"/>
</dbReference>
<dbReference type="AlphaFoldDB" id="K0SJJ0"/>
<dbReference type="InterPro" id="IPR002893">
    <property type="entry name" value="Znf_MYND"/>
</dbReference>
<protein>
    <recommendedName>
        <fullName evidence="7">MYND-type domain-containing protein</fullName>
    </recommendedName>
</protein>
<evidence type="ECO:0000313" key="9">
    <source>
        <dbReference type="Proteomes" id="UP000266841"/>
    </source>
</evidence>
<keyword evidence="2 5" id="KW-0863">Zinc-finger</keyword>
<evidence type="ECO:0000259" key="7">
    <source>
        <dbReference type="PROSITE" id="PS50865"/>
    </source>
</evidence>
<dbReference type="InterPro" id="IPR011990">
    <property type="entry name" value="TPR-like_helical_dom_sf"/>
</dbReference>
<dbReference type="Gene3D" id="6.10.140.2220">
    <property type="match status" value="1"/>
</dbReference>
<dbReference type="EMBL" id="AGNL01016402">
    <property type="protein sequence ID" value="EJK65109.1"/>
    <property type="molecule type" value="Genomic_DNA"/>
</dbReference>
<feature type="compositionally biased region" description="Basic residues" evidence="6">
    <location>
        <begin position="9"/>
        <end position="21"/>
    </location>
</feature>
<sequence>MSFKAPRPPQRRPPKRRRRPPGTRIATMAWPLDSIRGVANARADHYLCDTCPAYSFLSYKSVVYHRVTTSAGVSAAVTAVPLPPGATAPITSVNTPLRPDRRLATQSGRASRALSGSLWSPSRGAYNLLIMNCVPCEGDGDEACANCGKLGSDAVKLKNCTACRLVKYCGVDCQRAHRKKHKKACKQRVAELKDEQLYNHGLERPEGDFCPICTLPIPFRLEDHSVFNTCCMKRICHGCAVAAQKRGMRVCSFCRTPPPDNETHVLARIQARVAKKDPEGINQLGQKYYHGSLGLQKDMQRAVKLWEEAAELGSIEALFCLGNAHHKGDGVQQGNAKAAQFWTKAAMQGHVLSRANLGWLEGEKGNQDREARHNLISAKMGHTGSVENIKTAFKAGFATKEHYAEALKGYQDAIEEMKSHDRNEAKAYLDNRKISTPRY</sequence>
<evidence type="ECO:0000256" key="3">
    <source>
        <dbReference type="ARBA" id="ARBA00022833"/>
    </source>
</evidence>
<keyword evidence="9" id="KW-1185">Reference proteome</keyword>
<comment type="similarity">
    <text evidence="4">Belongs to the sel-1 family.</text>
</comment>